<accession>A0ABW0F8B7</accession>
<feature type="compositionally biased region" description="Basic and acidic residues" evidence="1">
    <location>
        <begin position="32"/>
        <end position="43"/>
    </location>
</feature>
<protein>
    <submittedName>
        <fullName evidence="2">Uncharacterized protein</fullName>
    </submittedName>
</protein>
<evidence type="ECO:0000256" key="1">
    <source>
        <dbReference type="SAM" id="MobiDB-lite"/>
    </source>
</evidence>
<proteinExistence type="predicted"/>
<gene>
    <name evidence="2" type="ORF">ACFPK2_18280</name>
</gene>
<reference evidence="3" key="1">
    <citation type="journal article" date="2019" name="Int. J. Syst. Evol. Microbiol.">
        <title>The Global Catalogue of Microorganisms (GCM) 10K type strain sequencing project: providing services to taxonomists for standard genome sequencing and annotation.</title>
        <authorList>
            <consortium name="The Broad Institute Genomics Platform"/>
            <consortium name="The Broad Institute Genome Sequencing Center for Infectious Disease"/>
            <person name="Wu L."/>
            <person name="Ma J."/>
        </authorList>
    </citation>
    <scope>NUCLEOTIDE SEQUENCE [LARGE SCALE GENOMIC DNA]</scope>
    <source>
        <strain evidence="3">CGMCC 1.15643</strain>
    </source>
</reference>
<dbReference type="Proteomes" id="UP001595976">
    <property type="component" value="Unassembled WGS sequence"/>
</dbReference>
<dbReference type="EMBL" id="JBHSLI010000007">
    <property type="protein sequence ID" value="MFC5294943.1"/>
    <property type="molecule type" value="Genomic_DNA"/>
</dbReference>
<feature type="compositionally biased region" description="Basic residues" evidence="1">
    <location>
        <begin position="22"/>
        <end position="31"/>
    </location>
</feature>
<feature type="region of interest" description="Disordered" evidence="1">
    <location>
        <begin position="22"/>
        <end position="55"/>
    </location>
</feature>
<evidence type="ECO:0000313" key="2">
    <source>
        <dbReference type="EMBL" id="MFC5294943.1"/>
    </source>
</evidence>
<comment type="caution">
    <text evidence="2">The sequence shown here is derived from an EMBL/GenBank/DDBJ whole genome shotgun (WGS) entry which is preliminary data.</text>
</comment>
<dbReference type="RefSeq" id="WP_260348079.1">
    <property type="nucleotide sequence ID" value="NZ_JAOAOS010000003.1"/>
</dbReference>
<sequence>MTRQTADDEKQARLAAALRENLKRRKAQARARRAEEAQAHGHDAAPPVQADTRRT</sequence>
<organism evidence="2 3">
    <name type="scientific">Bosea minatitlanensis</name>
    <dbReference type="NCBI Taxonomy" id="128782"/>
    <lineage>
        <taxon>Bacteria</taxon>
        <taxon>Pseudomonadati</taxon>
        <taxon>Pseudomonadota</taxon>
        <taxon>Alphaproteobacteria</taxon>
        <taxon>Hyphomicrobiales</taxon>
        <taxon>Boseaceae</taxon>
        <taxon>Bosea</taxon>
    </lineage>
</organism>
<evidence type="ECO:0000313" key="3">
    <source>
        <dbReference type="Proteomes" id="UP001595976"/>
    </source>
</evidence>
<keyword evidence="3" id="KW-1185">Reference proteome</keyword>
<name>A0ABW0F8B7_9HYPH</name>